<comment type="caution">
    <text evidence="2">The sequence shown here is derived from an EMBL/GenBank/DDBJ whole genome shotgun (WGS) entry which is preliminary data.</text>
</comment>
<keyword evidence="1" id="KW-0732">Signal</keyword>
<feature type="signal peptide" evidence="1">
    <location>
        <begin position="1"/>
        <end position="16"/>
    </location>
</feature>
<accession>A0ABD2MNA3</accession>
<dbReference type="EMBL" id="JABFTP020000021">
    <property type="protein sequence ID" value="KAL3267827.1"/>
    <property type="molecule type" value="Genomic_DNA"/>
</dbReference>
<gene>
    <name evidence="2" type="ORF">HHI36_006960</name>
</gene>
<protein>
    <submittedName>
        <fullName evidence="2">Uncharacterized protein</fullName>
    </submittedName>
</protein>
<feature type="chain" id="PRO_5044808364" evidence="1">
    <location>
        <begin position="17"/>
        <end position="298"/>
    </location>
</feature>
<dbReference type="Proteomes" id="UP001516400">
    <property type="component" value="Unassembled WGS sequence"/>
</dbReference>
<keyword evidence="3" id="KW-1185">Reference proteome</keyword>
<dbReference type="AlphaFoldDB" id="A0ABD2MNA3"/>
<organism evidence="2 3">
    <name type="scientific">Cryptolaemus montrouzieri</name>
    <dbReference type="NCBI Taxonomy" id="559131"/>
    <lineage>
        <taxon>Eukaryota</taxon>
        <taxon>Metazoa</taxon>
        <taxon>Ecdysozoa</taxon>
        <taxon>Arthropoda</taxon>
        <taxon>Hexapoda</taxon>
        <taxon>Insecta</taxon>
        <taxon>Pterygota</taxon>
        <taxon>Neoptera</taxon>
        <taxon>Endopterygota</taxon>
        <taxon>Coleoptera</taxon>
        <taxon>Polyphaga</taxon>
        <taxon>Cucujiformia</taxon>
        <taxon>Coccinelloidea</taxon>
        <taxon>Coccinellidae</taxon>
        <taxon>Scymninae</taxon>
        <taxon>Scymnini</taxon>
        <taxon>Cryptolaemus</taxon>
    </lineage>
</organism>
<name>A0ABD2MNA3_9CUCU</name>
<evidence type="ECO:0000313" key="2">
    <source>
        <dbReference type="EMBL" id="KAL3267827.1"/>
    </source>
</evidence>
<proteinExistence type="predicted"/>
<evidence type="ECO:0000313" key="3">
    <source>
        <dbReference type="Proteomes" id="UP001516400"/>
    </source>
</evidence>
<sequence>MKVLLFVSCALAVASAGYSPYYHAVIGPDGHPVETPEVQHAKAAHYVAHAQALTRVAHGVPYVPVAHYGIVPGAISHDGRPLDTPEVAAAKLKHYQDYAIAAHRNSVPAGHGLVLGHVALAGPHPIDTPEVQLAKAAHFAAHAQASARAHGHYRRRRGIFAYPQHIPVIDAKGVPVETPEVQAAKAFHLAKHAEVSARSGHLSYVPQVYSPSYPASLPVVSHNGVPLDTPEVAVAKAHHFAAHQQAAAKVGAVSPLLYAAPYHHGGAVIGPDGRPIETPEVQHAKAAHFAAHAAAHHY</sequence>
<evidence type="ECO:0000256" key="1">
    <source>
        <dbReference type="SAM" id="SignalP"/>
    </source>
</evidence>
<reference evidence="2 3" key="1">
    <citation type="journal article" date="2021" name="BMC Biol.">
        <title>Horizontally acquired antibacterial genes associated with adaptive radiation of ladybird beetles.</title>
        <authorList>
            <person name="Li H.S."/>
            <person name="Tang X.F."/>
            <person name="Huang Y.H."/>
            <person name="Xu Z.Y."/>
            <person name="Chen M.L."/>
            <person name="Du X.Y."/>
            <person name="Qiu B.Y."/>
            <person name="Chen P.T."/>
            <person name="Zhang W."/>
            <person name="Slipinski A."/>
            <person name="Escalona H.E."/>
            <person name="Waterhouse R.M."/>
            <person name="Zwick A."/>
            <person name="Pang H."/>
        </authorList>
    </citation>
    <scope>NUCLEOTIDE SEQUENCE [LARGE SCALE GENOMIC DNA]</scope>
    <source>
        <strain evidence="2">SYSU2018</strain>
    </source>
</reference>